<feature type="non-terminal residue" evidence="4">
    <location>
        <position position="1"/>
    </location>
</feature>
<evidence type="ECO:0000256" key="2">
    <source>
        <dbReference type="SAM" id="MobiDB-lite"/>
    </source>
</evidence>
<evidence type="ECO:0000313" key="4">
    <source>
        <dbReference type="EMBL" id="AAL88606.1"/>
    </source>
</evidence>
<dbReference type="EMBL" id="AF480722">
    <property type="protein sequence ID" value="AAL88606.1"/>
    <property type="molecule type" value="Genomic_DNA"/>
</dbReference>
<evidence type="ECO:0000259" key="3">
    <source>
        <dbReference type="Pfam" id="PF00540"/>
    </source>
</evidence>
<organism evidence="4">
    <name type="scientific">Human immunodeficiency virus type 1</name>
    <name type="common">HIV-1</name>
    <dbReference type="NCBI Taxonomy" id="11676"/>
    <lineage>
        <taxon>Viruses</taxon>
        <taxon>Riboviria</taxon>
        <taxon>Pararnavirae</taxon>
        <taxon>Artverviricota</taxon>
        <taxon>Revtraviricetes</taxon>
        <taxon>Ortervirales</taxon>
        <taxon>Retroviridae</taxon>
        <taxon>Orthoretrovirinae</taxon>
        <taxon>Lentivirus</taxon>
        <taxon>Lentivirus humimdef1</taxon>
    </lineage>
</organism>
<protein>
    <submittedName>
        <fullName evidence="4">Gag protein</fullName>
    </submittedName>
</protein>
<dbReference type="Gene3D" id="1.10.375.10">
    <property type="entry name" value="Human Immunodeficiency Virus Type 1 Capsid Protein"/>
    <property type="match status" value="1"/>
</dbReference>
<dbReference type="SUPFAM" id="SSF47836">
    <property type="entry name" value="Retroviral matrix proteins"/>
    <property type="match status" value="2"/>
</dbReference>
<dbReference type="GO" id="GO:0005198">
    <property type="term" value="F:structural molecule activity"/>
    <property type="evidence" value="ECO:0007669"/>
    <property type="project" value="InterPro"/>
</dbReference>
<proteinExistence type="predicted"/>
<keyword evidence="1" id="KW-0175">Coiled coil</keyword>
<dbReference type="InterPro" id="IPR010999">
    <property type="entry name" value="Retrovr_matrix"/>
</dbReference>
<dbReference type="InterPro" id="IPR000071">
    <property type="entry name" value="Lentvrl_matrix_N"/>
</dbReference>
<dbReference type="GO" id="GO:0016032">
    <property type="term" value="P:viral process"/>
    <property type="evidence" value="ECO:0007669"/>
    <property type="project" value="InterPro"/>
</dbReference>
<feature type="non-terminal residue" evidence="4">
    <location>
        <position position="250"/>
    </location>
</feature>
<feature type="coiled-coil region" evidence="1">
    <location>
        <begin position="69"/>
        <end position="103"/>
    </location>
</feature>
<dbReference type="InterPro" id="IPR012344">
    <property type="entry name" value="Matrix_HIV/RSV_N"/>
</dbReference>
<dbReference type="Gene3D" id="1.10.150.90">
    <property type="entry name" value="Immunodeficiency lentiviruses, gag gene matrix protein p17"/>
    <property type="match status" value="2"/>
</dbReference>
<dbReference type="Pfam" id="PF00540">
    <property type="entry name" value="Gag_p17"/>
    <property type="match status" value="2"/>
</dbReference>
<reference evidence="4" key="1">
    <citation type="submission" date="2002-02" db="EMBL/GenBank/DDBJ databases">
        <title>Characterization of HIV type 1 gag sequences from a Brazilian group of drug naive individuals.</title>
        <authorList>
            <person name="Machado D.M."/>
            <person name="Sumita L.S."/>
            <person name="Leal E."/>
            <person name="Pannuti C.S."/>
            <person name="Diaz R.S."/>
            <person name="Zanotto P.M.A."/>
        </authorList>
    </citation>
    <scope>NUCLEOTIDE SEQUENCE</scope>
    <source>
        <strain evidence="4">VT7</strain>
    </source>
</reference>
<evidence type="ECO:0000256" key="1">
    <source>
        <dbReference type="SAM" id="Coils"/>
    </source>
</evidence>
<sequence length="250" mass="28559">IRLRPEEKKKYRMKHLIWASRELEQFAINPGLIKTAEGCRKVIKQIQPSLQTVSEELRSLYNTIVVLYYVHQKVKVKDTKKALEKLKKEQKQSQQKTQQAAADKGVSQNFPIVQNLQGQMGGKKKYKLKHIVWASRELERFAVNPGLLETSEGCRQILEQLQPALKTGSEELKSLFNAVAVLYCVHQNIEVKDTKEALDKIEEEQNKSKRKAQQAAADTGNSSQVSRNYPIVQNLQGQMVHQAISPRTLN</sequence>
<feature type="domain" description="Immunodeficiency lentiviral matrix N-terminal" evidence="3">
    <location>
        <begin position="120"/>
        <end position="229"/>
    </location>
</feature>
<dbReference type="InterPro" id="IPR008919">
    <property type="entry name" value="Retrov_capsid_N"/>
</dbReference>
<feature type="domain" description="Immunodeficiency lentiviral matrix N-terminal" evidence="3">
    <location>
        <begin position="1"/>
        <end position="103"/>
    </location>
</feature>
<feature type="region of interest" description="Disordered" evidence="2">
    <location>
        <begin position="204"/>
        <end position="227"/>
    </location>
</feature>
<name>Q8Q3W8_HV1</name>
<dbReference type="SUPFAM" id="SSF47943">
    <property type="entry name" value="Retrovirus capsid protein, N-terminal core domain"/>
    <property type="match status" value="1"/>
</dbReference>
<organismHost>
    <name type="scientific">Homo sapiens</name>
    <name type="common">Human</name>
    <dbReference type="NCBI Taxonomy" id="9606"/>
</organismHost>
<dbReference type="PRINTS" id="PR00234">
    <property type="entry name" value="HIV1MATRIX"/>
</dbReference>
<accession>Q8Q3W8</accession>
<gene>
    <name evidence="4" type="primary">gag</name>
</gene>